<dbReference type="GO" id="GO:0004620">
    <property type="term" value="F:phospholipase activity"/>
    <property type="evidence" value="ECO:0007669"/>
    <property type="project" value="TreeGrafter"/>
</dbReference>
<evidence type="ECO:0000256" key="2">
    <source>
        <dbReference type="ARBA" id="ARBA00022801"/>
    </source>
</evidence>
<feature type="short sequence motif" description="DGA/G" evidence="6">
    <location>
        <begin position="215"/>
        <end position="217"/>
    </location>
</feature>
<dbReference type="GO" id="GO:0047372">
    <property type="term" value="F:monoacylglycerol lipase activity"/>
    <property type="evidence" value="ECO:0007669"/>
    <property type="project" value="TreeGrafter"/>
</dbReference>
<feature type="short sequence motif" description="GXGXXG" evidence="6">
    <location>
        <begin position="27"/>
        <end position="32"/>
    </location>
</feature>
<organism evidence="10">
    <name type="scientific">Sesamum radiatum</name>
    <name type="common">Black benniseed</name>
    <dbReference type="NCBI Taxonomy" id="300843"/>
    <lineage>
        <taxon>Eukaryota</taxon>
        <taxon>Viridiplantae</taxon>
        <taxon>Streptophyta</taxon>
        <taxon>Embryophyta</taxon>
        <taxon>Tracheophyta</taxon>
        <taxon>Spermatophyta</taxon>
        <taxon>Magnoliopsida</taxon>
        <taxon>eudicotyledons</taxon>
        <taxon>Gunneridae</taxon>
        <taxon>Pentapetalae</taxon>
        <taxon>asterids</taxon>
        <taxon>lamiids</taxon>
        <taxon>Lamiales</taxon>
        <taxon>Pedaliaceae</taxon>
        <taxon>Sesamum</taxon>
    </lineage>
</organism>
<comment type="caution">
    <text evidence="10">The sequence shown here is derived from an EMBL/GenBank/DDBJ whole genome shotgun (WGS) entry which is preliminary data.</text>
</comment>
<dbReference type="GO" id="GO:0006952">
    <property type="term" value="P:defense response"/>
    <property type="evidence" value="ECO:0007669"/>
    <property type="project" value="UniProtKB-KW"/>
</dbReference>
<evidence type="ECO:0000313" key="10">
    <source>
        <dbReference type="EMBL" id="KAL0296584.1"/>
    </source>
</evidence>
<gene>
    <name evidence="10" type="ORF">Sradi_6710500</name>
</gene>
<keyword evidence="5 6" id="KW-0443">Lipid metabolism</keyword>
<evidence type="ECO:0000259" key="9">
    <source>
        <dbReference type="PROSITE" id="PS51635"/>
    </source>
</evidence>
<dbReference type="Pfam" id="PF01734">
    <property type="entry name" value="Patatin"/>
    <property type="match status" value="1"/>
</dbReference>
<dbReference type="AlphaFoldDB" id="A0AAW2JPV8"/>
<accession>A0AAW2JPV8</accession>
<protein>
    <recommendedName>
        <fullName evidence="7">Patatin</fullName>
        <ecNumber evidence="7">3.1.1.-</ecNumber>
    </recommendedName>
</protein>
<dbReference type="PANTHER" id="PTHR32176:SF121">
    <property type="entry name" value="PATATIN"/>
    <property type="match status" value="1"/>
</dbReference>
<comment type="function">
    <text evidence="7">Lipolytic acyl hydrolase (LAH).</text>
</comment>
<proteinExistence type="inferred from homology"/>
<evidence type="ECO:0000256" key="6">
    <source>
        <dbReference type="PROSITE-ProRule" id="PRU01161"/>
    </source>
</evidence>
<dbReference type="InterPro" id="IPR016035">
    <property type="entry name" value="Acyl_Trfase/lysoPLipase"/>
</dbReference>
<feature type="domain" description="PNPLA" evidence="9">
    <location>
        <begin position="23"/>
        <end position="228"/>
    </location>
</feature>
<feature type="region of interest" description="Disordered" evidence="8">
    <location>
        <begin position="365"/>
        <end position="400"/>
    </location>
</feature>
<comment type="domain">
    <text evidence="7">The nitrogen atoms of the two glycine residues in the GGXR motif define the oxyanion hole, and stabilize the oxyanion that forms during the nucleophilic attack by the catalytic serine during substrate cleavage.</text>
</comment>
<keyword evidence="4 6" id="KW-0442">Lipid degradation</keyword>
<evidence type="ECO:0000256" key="1">
    <source>
        <dbReference type="ARBA" id="ARBA00010240"/>
    </source>
</evidence>
<comment type="similarity">
    <text evidence="1 7">Belongs to the patatin family.</text>
</comment>
<name>A0AAW2JPV8_SESRA</name>
<feature type="compositionally biased region" description="Polar residues" evidence="8">
    <location>
        <begin position="365"/>
        <end position="376"/>
    </location>
</feature>
<reference evidence="10" key="2">
    <citation type="journal article" date="2024" name="Plant">
        <title>Genomic evolution and insights into agronomic trait innovations of Sesamum species.</title>
        <authorList>
            <person name="Miao H."/>
            <person name="Wang L."/>
            <person name="Qu L."/>
            <person name="Liu H."/>
            <person name="Sun Y."/>
            <person name="Le M."/>
            <person name="Wang Q."/>
            <person name="Wei S."/>
            <person name="Zheng Y."/>
            <person name="Lin W."/>
            <person name="Duan Y."/>
            <person name="Cao H."/>
            <person name="Xiong S."/>
            <person name="Wang X."/>
            <person name="Wei L."/>
            <person name="Li C."/>
            <person name="Ma Q."/>
            <person name="Ju M."/>
            <person name="Zhao R."/>
            <person name="Li G."/>
            <person name="Mu C."/>
            <person name="Tian Q."/>
            <person name="Mei H."/>
            <person name="Zhang T."/>
            <person name="Gao T."/>
            <person name="Zhang H."/>
        </authorList>
    </citation>
    <scope>NUCLEOTIDE SEQUENCE</scope>
    <source>
        <strain evidence="10">G02</strain>
    </source>
</reference>
<evidence type="ECO:0000256" key="3">
    <source>
        <dbReference type="ARBA" id="ARBA00022821"/>
    </source>
</evidence>
<dbReference type="PROSITE" id="PS51635">
    <property type="entry name" value="PNPLA"/>
    <property type="match status" value="1"/>
</dbReference>
<dbReference type="Gene3D" id="3.40.1090.10">
    <property type="entry name" value="Cytosolic phospholipase A2 catalytic domain"/>
    <property type="match status" value="1"/>
</dbReference>
<feature type="active site" description="Nucleophile" evidence="6">
    <location>
        <position position="67"/>
    </location>
</feature>
<evidence type="ECO:0000256" key="8">
    <source>
        <dbReference type="SAM" id="MobiDB-lite"/>
    </source>
</evidence>
<dbReference type="PANTHER" id="PTHR32176">
    <property type="entry name" value="XYLOSE ISOMERASE"/>
    <property type="match status" value="1"/>
</dbReference>
<reference evidence="10" key="1">
    <citation type="submission" date="2020-06" db="EMBL/GenBank/DDBJ databases">
        <authorList>
            <person name="Li T."/>
            <person name="Hu X."/>
            <person name="Zhang T."/>
            <person name="Song X."/>
            <person name="Zhang H."/>
            <person name="Dai N."/>
            <person name="Sheng W."/>
            <person name="Hou X."/>
            <person name="Wei L."/>
        </authorList>
    </citation>
    <scope>NUCLEOTIDE SEQUENCE</scope>
    <source>
        <strain evidence="10">G02</strain>
        <tissue evidence="10">Leaf</tissue>
    </source>
</reference>
<evidence type="ECO:0000256" key="7">
    <source>
        <dbReference type="RuleBase" id="RU361262"/>
    </source>
</evidence>
<keyword evidence="3" id="KW-0611">Plant defense</keyword>
<dbReference type="InterPro" id="IPR002641">
    <property type="entry name" value="PNPLA_dom"/>
</dbReference>
<dbReference type="EC" id="3.1.1.-" evidence="7"/>
<feature type="active site" description="Proton acceptor" evidence="6">
    <location>
        <position position="215"/>
    </location>
</feature>
<dbReference type="FunFam" id="3.40.1090.10:FF:000005">
    <property type="entry name" value="Patatin"/>
    <property type="match status" value="1"/>
</dbReference>
<evidence type="ECO:0000256" key="5">
    <source>
        <dbReference type="ARBA" id="ARBA00023098"/>
    </source>
</evidence>
<sequence length="512" mass="55711">MERSSSFSQPDHPLHHDRYITVLSIDGGGIKGIIPAVILDFLESQLQELDGKQTRLADYFDVIAGTSTGGLVTAMLTSPDENNRPLYAAKDIKPFYLDNCPKIFPQTHSWFPFGKELKSLLGPLYDGKYLHGILKEKLKNTKLSQSITNVVIPAFDIKRLQPVIFSTYEAKRSALLDAKFSDICISTSAAPTFFPGHEFATKDEKGNVREYNLIDGGVAANNPALIAISEVMKQVFDSNMELLGRRGVELPRLLIVSVGTGAARVDEKYNTKLAAKWGIFDWLLYGGTAPLLEIFTQASADMVDFHTSLLFQALVSEDNYLRIQDDTLCGIESSVDVATRENLDRLVTIGERLLKGPVSRVNFSTGLTEPIQNGGTNEDAITRNRRSGGGWPRLRGRRSPNATRATAVALAVEGDAGRPNLGKGRGVGWGGARATVALAVAHGSEGDAAAHRIWATRRPRFRATPVAQTRSGRRRRPRLWATPVAQTFSGLGNRREGEGGAVGWGGAVAVGK</sequence>
<feature type="short sequence motif" description="GXSXG" evidence="6">
    <location>
        <begin position="65"/>
        <end position="69"/>
    </location>
</feature>
<dbReference type="CDD" id="cd07214">
    <property type="entry name" value="Pat17_isozyme_like"/>
    <property type="match status" value="1"/>
</dbReference>
<evidence type="ECO:0000256" key="4">
    <source>
        <dbReference type="ARBA" id="ARBA00022963"/>
    </source>
</evidence>
<dbReference type="SUPFAM" id="SSF52151">
    <property type="entry name" value="FabD/lysophospholipase-like"/>
    <property type="match status" value="1"/>
</dbReference>
<dbReference type="EMBL" id="JACGWJ010000032">
    <property type="protein sequence ID" value="KAL0296584.1"/>
    <property type="molecule type" value="Genomic_DNA"/>
</dbReference>
<dbReference type="GO" id="GO:0016042">
    <property type="term" value="P:lipid catabolic process"/>
    <property type="evidence" value="ECO:0007669"/>
    <property type="project" value="UniProtKB-UniRule"/>
</dbReference>
<keyword evidence="2 6" id="KW-0378">Hydrolase</keyword>